<gene>
    <name evidence="2" type="ORF">ISN44_As03g022860</name>
</gene>
<dbReference type="EMBL" id="JAEFBJ010000003">
    <property type="protein sequence ID" value="KAG7632132.1"/>
    <property type="molecule type" value="Genomic_DNA"/>
</dbReference>
<dbReference type="PANTHER" id="PTHR32411">
    <property type="entry name" value="CYSTEINE-RICH REPEAT SECRETORY PROTEIN 38-RELATED"/>
    <property type="match status" value="1"/>
</dbReference>
<comment type="caution">
    <text evidence="2">The sequence shown here is derived from an EMBL/GenBank/DDBJ whole genome shotgun (WGS) entry which is preliminary data.</text>
</comment>
<evidence type="ECO:0000313" key="3">
    <source>
        <dbReference type="Proteomes" id="UP000694251"/>
    </source>
</evidence>
<proteinExistence type="predicted"/>
<dbReference type="PROSITE" id="PS51473">
    <property type="entry name" value="GNK2"/>
    <property type="match status" value="1"/>
</dbReference>
<accession>A0A8T2F8C7</accession>
<reference evidence="2 3" key="1">
    <citation type="submission" date="2020-12" db="EMBL/GenBank/DDBJ databases">
        <title>Concerted genomic and epigenomic changes stabilize Arabidopsis allopolyploids.</title>
        <authorList>
            <person name="Chen Z."/>
        </authorList>
    </citation>
    <scope>NUCLEOTIDE SEQUENCE [LARGE SCALE GENOMIC DNA]</scope>
    <source>
        <strain evidence="2">As9502</strain>
        <tissue evidence="2">Leaf</tissue>
    </source>
</reference>
<dbReference type="InterPro" id="IPR002902">
    <property type="entry name" value="GNK2"/>
</dbReference>
<evidence type="ECO:0000313" key="2">
    <source>
        <dbReference type="EMBL" id="KAG7632132.1"/>
    </source>
</evidence>
<dbReference type="Proteomes" id="UP000694251">
    <property type="component" value="Chromosome 3"/>
</dbReference>
<feature type="domain" description="Gnk2-homologous" evidence="1">
    <location>
        <begin position="40"/>
        <end position="119"/>
    </location>
</feature>
<dbReference type="InterPro" id="IPR050581">
    <property type="entry name" value="CRR_secretory_protein"/>
</dbReference>
<dbReference type="Pfam" id="PF01657">
    <property type="entry name" value="Stress-antifung"/>
    <property type="match status" value="1"/>
</dbReference>
<dbReference type="AlphaFoldDB" id="A0A8T2F8C7"/>
<name>A0A8T2F8C7_ARASU</name>
<dbReference type="PANTHER" id="PTHR32411:SF54">
    <property type="entry name" value="CYSTEINE-RICH REPEAT SECRETORY PROTEIN 29-RELATED"/>
    <property type="match status" value="1"/>
</dbReference>
<dbReference type="CDD" id="cd23509">
    <property type="entry name" value="Gnk2-like"/>
    <property type="match status" value="1"/>
</dbReference>
<protein>
    <submittedName>
        <fullName evidence="2">Gnk2-homologous domain</fullName>
    </submittedName>
</protein>
<keyword evidence="3" id="KW-1185">Reference proteome</keyword>
<evidence type="ECO:0000259" key="1">
    <source>
        <dbReference type="PROSITE" id="PS51473"/>
    </source>
</evidence>
<dbReference type="OrthoDB" id="1110548at2759"/>
<sequence length="119" mass="13122">MYFPPSSVPKRLVLVHISAVVAIKLLLIRSVSSLNMTNAYLQHKCIVSEGKYQPGSVYEKNLNIIIRASSAGDFRSGFDLVFRGKGSNFVTLMYQCRGDSYGSRCRSCYTTALSAVTSL</sequence>
<organism evidence="2 3">
    <name type="scientific">Arabidopsis suecica</name>
    <name type="common">Swedish thale-cress</name>
    <name type="synonym">Cardaminopsis suecica</name>
    <dbReference type="NCBI Taxonomy" id="45249"/>
    <lineage>
        <taxon>Eukaryota</taxon>
        <taxon>Viridiplantae</taxon>
        <taxon>Streptophyta</taxon>
        <taxon>Embryophyta</taxon>
        <taxon>Tracheophyta</taxon>
        <taxon>Spermatophyta</taxon>
        <taxon>Magnoliopsida</taxon>
        <taxon>eudicotyledons</taxon>
        <taxon>Gunneridae</taxon>
        <taxon>Pentapetalae</taxon>
        <taxon>rosids</taxon>
        <taxon>malvids</taxon>
        <taxon>Brassicales</taxon>
        <taxon>Brassicaceae</taxon>
        <taxon>Camelineae</taxon>
        <taxon>Arabidopsis</taxon>
    </lineage>
</organism>